<evidence type="ECO:0000256" key="4">
    <source>
        <dbReference type="ARBA" id="ARBA00022801"/>
    </source>
</evidence>
<evidence type="ECO:0000313" key="10">
    <source>
        <dbReference type="Proteomes" id="UP000323386"/>
    </source>
</evidence>
<dbReference type="Gene3D" id="1.10.720.30">
    <property type="entry name" value="SAP domain"/>
    <property type="match status" value="1"/>
</dbReference>
<feature type="compositionally biased region" description="Low complexity" evidence="7">
    <location>
        <begin position="378"/>
        <end position="402"/>
    </location>
</feature>
<dbReference type="CDD" id="cd06133">
    <property type="entry name" value="ERI-1_3'hExo_like"/>
    <property type="match status" value="1"/>
</dbReference>
<proteinExistence type="predicted"/>
<feature type="compositionally biased region" description="Basic and acidic residues" evidence="7">
    <location>
        <begin position="43"/>
        <end position="57"/>
    </location>
</feature>
<keyword evidence="10" id="KW-1185">Reference proteome</keyword>
<dbReference type="AlphaFoldDB" id="A0A5C3ESE0"/>
<dbReference type="InterPro" id="IPR013520">
    <property type="entry name" value="Ribonucl_H"/>
</dbReference>
<dbReference type="InterPro" id="IPR036397">
    <property type="entry name" value="RNaseH_sf"/>
</dbReference>
<dbReference type="SMART" id="SM00513">
    <property type="entry name" value="SAP"/>
    <property type="match status" value="1"/>
</dbReference>
<dbReference type="EMBL" id="OOIP01000001">
    <property type="protein sequence ID" value="SPO35233.1"/>
    <property type="molecule type" value="Genomic_DNA"/>
</dbReference>
<dbReference type="InterPro" id="IPR047201">
    <property type="entry name" value="ERI-1_3'hExo-like"/>
</dbReference>
<keyword evidence="2" id="KW-0963">Cytoplasm</keyword>
<gene>
    <name evidence="9" type="ORF">PSFLO_00704</name>
</gene>
<evidence type="ECO:0000256" key="1">
    <source>
        <dbReference type="ARBA" id="ARBA00004496"/>
    </source>
</evidence>
<dbReference type="Pfam" id="PF00929">
    <property type="entry name" value="RNase_T"/>
    <property type="match status" value="1"/>
</dbReference>
<feature type="region of interest" description="Disordered" evidence="7">
    <location>
        <begin position="26"/>
        <end position="57"/>
    </location>
</feature>
<dbReference type="GO" id="GO:0031047">
    <property type="term" value="P:regulatory ncRNA-mediated gene silencing"/>
    <property type="evidence" value="ECO:0007669"/>
    <property type="project" value="UniProtKB-KW"/>
</dbReference>
<dbReference type="GO" id="GO:0005737">
    <property type="term" value="C:cytoplasm"/>
    <property type="evidence" value="ECO:0007669"/>
    <property type="project" value="UniProtKB-SubCell"/>
</dbReference>
<protein>
    <recommendedName>
        <fullName evidence="8">SAP domain-containing protein</fullName>
    </recommendedName>
</protein>
<keyword evidence="4" id="KW-0378">Hydrolase</keyword>
<dbReference type="InterPro" id="IPR003034">
    <property type="entry name" value="SAP_dom"/>
</dbReference>
<dbReference type="PANTHER" id="PTHR23044">
    <property type="entry name" value="3'-5' EXONUCLEASE ERI1-RELATED"/>
    <property type="match status" value="1"/>
</dbReference>
<dbReference type="InterPro" id="IPR051274">
    <property type="entry name" value="3-5_Exoribonuclease"/>
</dbReference>
<dbReference type="OrthoDB" id="448399at2759"/>
<comment type="subcellular location">
    <subcellularLocation>
        <location evidence="1">Cytoplasm</location>
    </subcellularLocation>
</comment>
<evidence type="ECO:0000259" key="8">
    <source>
        <dbReference type="PROSITE" id="PS50800"/>
    </source>
</evidence>
<dbReference type="GO" id="GO:0000175">
    <property type="term" value="F:3'-5'-RNA exonuclease activity"/>
    <property type="evidence" value="ECO:0007669"/>
    <property type="project" value="InterPro"/>
</dbReference>
<keyword evidence="5" id="KW-0269">Exonuclease</keyword>
<dbReference type="PROSITE" id="PS50800">
    <property type="entry name" value="SAP"/>
    <property type="match status" value="1"/>
</dbReference>
<dbReference type="PANTHER" id="PTHR23044:SF61">
    <property type="entry name" value="3'-5' EXORIBONUCLEASE 1-RELATED"/>
    <property type="match status" value="1"/>
</dbReference>
<evidence type="ECO:0000256" key="7">
    <source>
        <dbReference type="SAM" id="MobiDB-lite"/>
    </source>
</evidence>
<evidence type="ECO:0000256" key="2">
    <source>
        <dbReference type="ARBA" id="ARBA00022490"/>
    </source>
</evidence>
<evidence type="ECO:0000256" key="5">
    <source>
        <dbReference type="ARBA" id="ARBA00022839"/>
    </source>
</evidence>
<evidence type="ECO:0000256" key="3">
    <source>
        <dbReference type="ARBA" id="ARBA00022722"/>
    </source>
</evidence>
<keyword evidence="3" id="KW-0540">Nuclease</keyword>
<dbReference type="SUPFAM" id="SSF53098">
    <property type="entry name" value="Ribonuclease H-like"/>
    <property type="match status" value="1"/>
</dbReference>
<dbReference type="InterPro" id="IPR036361">
    <property type="entry name" value="SAP_dom_sf"/>
</dbReference>
<keyword evidence="6" id="KW-0943">RNA-mediated gene silencing</keyword>
<dbReference type="SUPFAM" id="SSF68906">
    <property type="entry name" value="SAP domain"/>
    <property type="match status" value="1"/>
</dbReference>
<evidence type="ECO:0000313" key="9">
    <source>
        <dbReference type="EMBL" id="SPO35233.1"/>
    </source>
</evidence>
<dbReference type="Proteomes" id="UP000323386">
    <property type="component" value="Unassembled WGS sequence"/>
</dbReference>
<organism evidence="9 10">
    <name type="scientific">Pseudozyma flocculosa</name>
    <dbReference type="NCBI Taxonomy" id="84751"/>
    <lineage>
        <taxon>Eukaryota</taxon>
        <taxon>Fungi</taxon>
        <taxon>Dikarya</taxon>
        <taxon>Basidiomycota</taxon>
        <taxon>Ustilaginomycotina</taxon>
        <taxon>Ustilaginomycetes</taxon>
        <taxon>Ustilaginales</taxon>
        <taxon>Ustilaginaceae</taxon>
        <taxon>Pseudozyma</taxon>
    </lineage>
</organism>
<feature type="region of interest" description="Disordered" evidence="7">
    <location>
        <begin position="378"/>
        <end position="430"/>
    </location>
</feature>
<accession>A0A5C3ESE0</accession>
<dbReference type="InterPro" id="IPR012337">
    <property type="entry name" value="RNaseH-like_sf"/>
</dbReference>
<evidence type="ECO:0000256" key="6">
    <source>
        <dbReference type="ARBA" id="ARBA00023158"/>
    </source>
</evidence>
<feature type="compositionally biased region" description="Basic and acidic residues" evidence="7">
    <location>
        <begin position="414"/>
        <end position="424"/>
    </location>
</feature>
<dbReference type="Gene3D" id="3.30.420.10">
    <property type="entry name" value="Ribonuclease H-like superfamily/Ribonuclease H"/>
    <property type="match status" value="1"/>
</dbReference>
<reference evidence="9 10" key="1">
    <citation type="submission" date="2018-03" db="EMBL/GenBank/DDBJ databases">
        <authorList>
            <person name="Guldener U."/>
        </authorList>
    </citation>
    <scope>NUCLEOTIDE SEQUENCE [LARGE SCALE GENOMIC DNA]</scope>
    <source>
        <strain evidence="9 10">DAOM196992</strain>
    </source>
</reference>
<dbReference type="Pfam" id="PF02037">
    <property type="entry name" value="SAP"/>
    <property type="match status" value="1"/>
</dbReference>
<sequence length="470" mass="51857">MTAAALTVHELREELTKLGLDSKGVKPQLRQRLRKARASASPQHDRAEPHADRAPRWTPEHDSFLVLDVEATCEVTRRYGYDDRGPPVGSPGAYYSAKITNYDYPNEIIEFPVVLLQWNEDRTALETKDTFQSYVRPVWRPKLSQFCKDLTGITQDQVDQAPTWTEVLVRFYDFLQKHGLLKLKSQVQPGLSQLLDQRLRPGVAWVTHGPHDLRDFVIKQCWISGRNDRVHFGAPPLFMRGPLVDVRKGISTLFDWEVEYLTKAARATKKAGHNDAAPTKVEFGGDDGFQVVAAPSTHVRPAAAPALTAGGLTKQDLSLKGLLELLGLGAFEGREHCGLDDTRNVARLVVELGRRVAAMSRGEEILFHRNVDEAGQGAAAVVSSADQEVPSSSASSGTHAAAPPSPPARGPSRRSVEKAGKMERTCLTPNIRTDRVEKRWRFMGKTVGVVVWKFPPEDEGQPCAASAAAP</sequence>
<dbReference type="SMART" id="SM00479">
    <property type="entry name" value="EXOIII"/>
    <property type="match status" value="1"/>
</dbReference>
<feature type="domain" description="SAP" evidence="8">
    <location>
        <begin position="3"/>
        <end position="37"/>
    </location>
</feature>
<name>A0A5C3ESE0_9BASI</name>
<dbReference type="GO" id="GO:0003676">
    <property type="term" value="F:nucleic acid binding"/>
    <property type="evidence" value="ECO:0007669"/>
    <property type="project" value="InterPro"/>
</dbReference>